<proteinExistence type="predicted"/>
<dbReference type="Gramene" id="OB12G10850.1">
    <property type="protein sequence ID" value="OB12G10850.1"/>
    <property type="gene ID" value="OB12G10850"/>
</dbReference>
<reference evidence="3" key="1">
    <citation type="journal article" date="2013" name="Nat. Commun.">
        <title>Whole-genome sequencing of Oryza brachyantha reveals mechanisms underlying Oryza genome evolution.</title>
        <authorList>
            <person name="Chen J."/>
            <person name="Huang Q."/>
            <person name="Gao D."/>
            <person name="Wang J."/>
            <person name="Lang Y."/>
            <person name="Liu T."/>
            <person name="Li B."/>
            <person name="Bai Z."/>
            <person name="Luis Goicoechea J."/>
            <person name="Liang C."/>
            <person name="Chen C."/>
            <person name="Zhang W."/>
            <person name="Sun S."/>
            <person name="Liao Y."/>
            <person name="Zhang X."/>
            <person name="Yang L."/>
            <person name="Song C."/>
            <person name="Wang M."/>
            <person name="Shi J."/>
            <person name="Liu G."/>
            <person name="Liu J."/>
            <person name="Zhou H."/>
            <person name="Zhou W."/>
            <person name="Yu Q."/>
            <person name="An N."/>
            <person name="Chen Y."/>
            <person name="Cai Q."/>
            <person name="Wang B."/>
            <person name="Liu B."/>
            <person name="Min J."/>
            <person name="Huang Y."/>
            <person name="Wu H."/>
            <person name="Li Z."/>
            <person name="Zhang Y."/>
            <person name="Yin Y."/>
            <person name="Song W."/>
            <person name="Jiang J."/>
            <person name="Jackson S.A."/>
            <person name="Wing R.A."/>
            <person name="Wang J."/>
            <person name="Chen M."/>
        </authorList>
    </citation>
    <scope>NUCLEOTIDE SEQUENCE [LARGE SCALE GENOMIC DNA]</scope>
    <source>
        <strain evidence="3">cv. IRGC 101232</strain>
    </source>
</reference>
<evidence type="ECO:0000256" key="1">
    <source>
        <dbReference type="SAM" id="MobiDB-lite"/>
    </source>
</evidence>
<dbReference type="OMA" id="FAQHGSC"/>
<protein>
    <submittedName>
        <fullName evidence="3">Uncharacterized protein</fullName>
    </submittedName>
</protein>
<name>J3NAS7_ORYBR</name>
<dbReference type="AlphaFoldDB" id="J3NAS7"/>
<dbReference type="HOGENOM" id="CLU_2336962_0_0_1"/>
<evidence type="ECO:0000313" key="4">
    <source>
        <dbReference type="Proteomes" id="UP000006038"/>
    </source>
</evidence>
<evidence type="ECO:0000313" key="3">
    <source>
        <dbReference type="EnsemblPlants" id="OB12G10850.1"/>
    </source>
</evidence>
<feature type="chain" id="PRO_5003775794" evidence="2">
    <location>
        <begin position="27"/>
        <end position="79"/>
    </location>
</feature>
<feature type="signal peptide" evidence="2">
    <location>
        <begin position="1"/>
        <end position="26"/>
    </location>
</feature>
<dbReference type="Proteomes" id="UP000006038">
    <property type="component" value="Chromosome 12"/>
</dbReference>
<dbReference type="EnsemblPlants" id="OB12G10850.1">
    <property type="protein sequence ID" value="OB12G10850.1"/>
    <property type="gene ID" value="OB12G10850"/>
</dbReference>
<accession>J3NAS7</accession>
<keyword evidence="4" id="KW-1185">Reference proteome</keyword>
<feature type="region of interest" description="Disordered" evidence="1">
    <location>
        <begin position="31"/>
        <end position="79"/>
    </location>
</feature>
<reference evidence="3" key="2">
    <citation type="submission" date="2013-04" db="UniProtKB">
        <authorList>
            <consortium name="EnsemblPlants"/>
        </authorList>
    </citation>
    <scope>IDENTIFICATION</scope>
</reference>
<organism evidence="3">
    <name type="scientific">Oryza brachyantha</name>
    <name type="common">malo sina</name>
    <dbReference type="NCBI Taxonomy" id="4533"/>
    <lineage>
        <taxon>Eukaryota</taxon>
        <taxon>Viridiplantae</taxon>
        <taxon>Streptophyta</taxon>
        <taxon>Embryophyta</taxon>
        <taxon>Tracheophyta</taxon>
        <taxon>Spermatophyta</taxon>
        <taxon>Magnoliopsida</taxon>
        <taxon>Liliopsida</taxon>
        <taxon>Poales</taxon>
        <taxon>Poaceae</taxon>
        <taxon>BOP clade</taxon>
        <taxon>Oryzoideae</taxon>
        <taxon>Oryzeae</taxon>
        <taxon>Oryzinae</taxon>
        <taxon>Oryza</taxon>
    </lineage>
</organism>
<evidence type="ECO:0000256" key="2">
    <source>
        <dbReference type="SAM" id="SignalP"/>
    </source>
</evidence>
<sequence>MAKKSSWASSLLMLLLLLLVAQQVTCTRPLPLPSAMSSTPRQLQIAGETRTEEEEVVSWLKSMKPRGKPQPSSPSKRTN</sequence>
<keyword evidence="2" id="KW-0732">Signal</keyword>